<reference evidence="1 2" key="1">
    <citation type="submission" date="2022-06" db="EMBL/GenBank/DDBJ databases">
        <title>Sequencing the genomes of 1000 actinobacteria strains.</title>
        <authorList>
            <person name="Klenk H.-P."/>
        </authorList>
    </citation>
    <scope>NUCLEOTIDE SEQUENCE [LARGE SCALE GENOMIC DNA]</scope>
    <source>
        <strain evidence="1 2">DSM 44170</strain>
    </source>
</reference>
<dbReference type="EMBL" id="JAMZEC010000001">
    <property type="protein sequence ID" value="MCP2350479.1"/>
    <property type="molecule type" value="Genomic_DNA"/>
</dbReference>
<comment type="caution">
    <text evidence="1">The sequence shown here is derived from an EMBL/GenBank/DDBJ whole genome shotgun (WGS) entry which is preliminary data.</text>
</comment>
<evidence type="ECO:0000313" key="1">
    <source>
        <dbReference type="EMBL" id="MCP2350479.1"/>
    </source>
</evidence>
<accession>A0ABT1KBW7</accession>
<dbReference type="Proteomes" id="UP001320766">
    <property type="component" value="Unassembled WGS sequence"/>
</dbReference>
<gene>
    <name evidence="1" type="ORF">HD595_006601</name>
</gene>
<dbReference type="RefSeq" id="WP_253775867.1">
    <property type="nucleotide sequence ID" value="NZ_BAAAVE010000017.1"/>
</dbReference>
<proteinExistence type="predicted"/>
<protein>
    <submittedName>
        <fullName evidence="1">Uncharacterized protein</fullName>
    </submittedName>
</protein>
<name>A0ABT1KBW7_9ACTN</name>
<organism evidence="1 2">
    <name type="scientific">Nonomuraea roseoviolacea subsp. carminata</name>
    <dbReference type="NCBI Taxonomy" id="160689"/>
    <lineage>
        <taxon>Bacteria</taxon>
        <taxon>Bacillati</taxon>
        <taxon>Actinomycetota</taxon>
        <taxon>Actinomycetes</taxon>
        <taxon>Streptosporangiales</taxon>
        <taxon>Streptosporangiaceae</taxon>
        <taxon>Nonomuraea</taxon>
    </lineage>
</organism>
<sequence length="52" mass="5909">MSALDILAAWRDGDLDPAIRIVSVIGDLDNPRSLTYAWQAAPDHDELRMRTW</sequence>
<keyword evidence="2" id="KW-1185">Reference proteome</keyword>
<evidence type="ECO:0000313" key="2">
    <source>
        <dbReference type="Proteomes" id="UP001320766"/>
    </source>
</evidence>